<dbReference type="Proteomes" id="UP000319103">
    <property type="component" value="Unassembled WGS sequence"/>
</dbReference>
<dbReference type="EMBL" id="VIGB01000003">
    <property type="protein sequence ID" value="TQF06984.1"/>
    <property type="molecule type" value="Genomic_DNA"/>
</dbReference>
<sequence length="212" mass="23179">MSFLGMWVVVPLPDPVVAELAPVLRPVIAERQNLPETRGLWEQWVQAPELVRGLRPRRRSDEAVSEAASEAFMELSDACPLDEHVELLYDAMNRSPKEWHDLVVCAGCRKGYPAAALAHGLGPARFAMLPGWFGDFVLTADEVRATLPAVTTALALDPEERRAAGERTAEWLCETGDGDPREADVMLDGLVPLWRGAVERGAGLLGCMIIPS</sequence>
<reference evidence="1 2" key="1">
    <citation type="submission" date="2019-06" db="EMBL/GenBank/DDBJ databases">
        <title>Description of Kitasatospora acidophila sp. nov. isolated from pine grove soil, and reclassification of Streptomyces novaecaesareae to Kitasatospora novaeceasareae comb. nov.</title>
        <authorList>
            <person name="Kim M.J."/>
        </authorList>
    </citation>
    <scope>NUCLEOTIDE SEQUENCE [LARGE SCALE GENOMIC DNA]</scope>
    <source>
        <strain evidence="1 2">MMS16-CNU292</strain>
    </source>
</reference>
<evidence type="ECO:0000313" key="1">
    <source>
        <dbReference type="EMBL" id="TQF06984.1"/>
    </source>
</evidence>
<keyword evidence="2" id="KW-1185">Reference proteome</keyword>
<organism evidence="1 2">
    <name type="scientific">Kitasatospora acidiphila</name>
    <dbReference type="NCBI Taxonomy" id="2567942"/>
    <lineage>
        <taxon>Bacteria</taxon>
        <taxon>Bacillati</taxon>
        <taxon>Actinomycetota</taxon>
        <taxon>Actinomycetes</taxon>
        <taxon>Kitasatosporales</taxon>
        <taxon>Streptomycetaceae</taxon>
        <taxon>Kitasatospora</taxon>
    </lineage>
</organism>
<comment type="caution">
    <text evidence="1">The sequence shown here is derived from an EMBL/GenBank/DDBJ whole genome shotgun (WGS) entry which is preliminary data.</text>
</comment>
<proteinExistence type="predicted"/>
<name>A0A540WEZ5_9ACTN</name>
<protein>
    <submittedName>
        <fullName evidence="1">Uncharacterized protein</fullName>
    </submittedName>
</protein>
<gene>
    <name evidence="1" type="ORF">E6W39_38365</name>
</gene>
<dbReference type="AlphaFoldDB" id="A0A540WEZ5"/>
<accession>A0A540WEZ5</accession>
<dbReference type="RefSeq" id="WP_141637389.1">
    <property type="nucleotide sequence ID" value="NZ_VIGB01000003.1"/>
</dbReference>
<evidence type="ECO:0000313" key="2">
    <source>
        <dbReference type="Proteomes" id="UP000319103"/>
    </source>
</evidence>
<dbReference type="OrthoDB" id="3211639at2"/>